<evidence type="ECO:0000313" key="2">
    <source>
        <dbReference type="EMBL" id="OJJ40129.1"/>
    </source>
</evidence>
<protein>
    <recommendedName>
        <fullName evidence="4">Hydrophobin</fullName>
    </recommendedName>
</protein>
<feature type="chain" id="PRO_5012589446" description="Hydrophobin" evidence="1">
    <location>
        <begin position="18"/>
        <end position="138"/>
    </location>
</feature>
<evidence type="ECO:0000256" key="1">
    <source>
        <dbReference type="SAM" id="SignalP"/>
    </source>
</evidence>
<dbReference type="VEuPathDB" id="FungiDB:ASPWEDRAFT_192439"/>
<evidence type="ECO:0000313" key="3">
    <source>
        <dbReference type="Proteomes" id="UP000184383"/>
    </source>
</evidence>
<dbReference type="EMBL" id="KV878209">
    <property type="protein sequence ID" value="OJJ40129.1"/>
    <property type="molecule type" value="Genomic_DNA"/>
</dbReference>
<keyword evidence="3" id="KW-1185">Reference proteome</keyword>
<evidence type="ECO:0008006" key="4">
    <source>
        <dbReference type="Google" id="ProtNLM"/>
    </source>
</evidence>
<dbReference type="AlphaFoldDB" id="A0A1L9RYX0"/>
<gene>
    <name evidence="2" type="ORF">ASPWEDRAFT_192439</name>
</gene>
<organism evidence="2 3">
    <name type="scientific">Aspergillus wentii DTO 134E9</name>
    <dbReference type="NCBI Taxonomy" id="1073089"/>
    <lineage>
        <taxon>Eukaryota</taxon>
        <taxon>Fungi</taxon>
        <taxon>Dikarya</taxon>
        <taxon>Ascomycota</taxon>
        <taxon>Pezizomycotina</taxon>
        <taxon>Eurotiomycetes</taxon>
        <taxon>Eurotiomycetidae</taxon>
        <taxon>Eurotiales</taxon>
        <taxon>Aspergillaceae</taxon>
        <taxon>Aspergillus</taxon>
        <taxon>Aspergillus subgen. Cremei</taxon>
    </lineage>
</organism>
<name>A0A1L9RYX0_ASPWE</name>
<accession>A0A1L9RYX0</accession>
<dbReference type="OrthoDB" id="4500971at2759"/>
<dbReference type="Proteomes" id="UP000184383">
    <property type="component" value="Unassembled WGS sequence"/>
</dbReference>
<reference evidence="3" key="1">
    <citation type="journal article" date="2017" name="Genome Biol.">
        <title>Comparative genomics reveals high biological diversity and specific adaptations in the industrially and medically important fungal genus Aspergillus.</title>
        <authorList>
            <person name="de Vries R.P."/>
            <person name="Riley R."/>
            <person name="Wiebenga A."/>
            <person name="Aguilar-Osorio G."/>
            <person name="Amillis S."/>
            <person name="Uchima C.A."/>
            <person name="Anderluh G."/>
            <person name="Asadollahi M."/>
            <person name="Askin M."/>
            <person name="Barry K."/>
            <person name="Battaglia E."/>
            <person name="Bayram O."/>
            <person name="Benocci T."/>
            <person name="Braus-Stromeyer S.A."/>
            <person name="Caldana C."/>
            <person name="Canovas D."/>
            <person name="Cerqueira G.C."/>
            <person name="Chen F."/>
            <person name="Chen W."/>
            <person name="Choi C."/>
            <person name="Clum A."/>
            <person name="Dos Santos R.A."/>
            <person name="Damasio A.R."/>
            <person name="Diallinas G."/>
            <person name="Emri T."/>
            <person name="Fekete E."/>
            <person name="Flipphi M."/>
            <person name="Freyberg S."/>
            <person name="Gallo A."/>
            <person name="Gournas C."/>
            <person name="Habgood R."/>
            <person name="Hainaut M."/>
            <person name="Harispe M.L."/>
            <person name="Henrissat B."/>
            <person name="Hilden K.S."/>
            <person name="Hope R."/>
            <person name="Hossain A."/>
            <person name="Karabika E."/>
            <person name="Karaffa L."/>
            <person name="Karanyi Z."/>
            <person name="Krasevec N."/>
            <person name="Kuo A."/>
            <person name="Kusch H."/>
            <person name="LaButti K."/>
            <person name="Lagendijk E.L."/>
            <person name="Lapidus A."/>
            <person name="Levasseur A."/>
            <person name="Lindquist E."/>
            <person name="Lipzen A."/>
            <person name="Logrieco A.F."/>
            <person name="MacCabe A."/>
            <person name="Maekelae M.R."/>
            <person name="Malavazi I."/>
            <person name="Melin P."/>
            <person name="Meyer V."/>
            <person name="Mielnichuk N."/>
            <person name="Miskei M."/>
            <person name="Molnar A.P."/>
            <person name="Mule G."/>
            <person name="Ngan C.Y."/>
            <person name="Orejas M."/>
            <person name="Orosz E."/>
            <person name="Ouedraogo J.P."/>
            <person name="Overkamp K.M."/>
            <person name="Park H.-S."/>
            <person name="Perrone G."/>
            <person name="Piumi F."/>
            <person name="Punt P.J."/>
            <person name="Ram A.F."/>
            <person name="Ramon A."/>
            <person name="Rauscher S."/>
            <person name="Record E."/>
            <person name="Riano-Pachon D.M."/>
            <person name="Robert V."/>
            <person name="Roehrig J."/>
            <person name="Ruller R."/>
            <person name="Salamov A."/>
            <person name="Salih N.S."/>
            <person name="Samson R.A."/>
            <person name="Sandor E."/>
            <person name="Sanguinetti M."/>
            <person name="Schuetze T."/>
            <person name="Sepcic K."/>
            <person name="Shelest E."/>
            <person name="Sherlock G."/>
            <person name="Sophianopoulou V."/>
            <person name="Squina F.M."/>
            <person name="Sun H."/>
            <person name="Susca A."/>
            <person name="Todd R.B."/>
            <person name="Tsang A."/>
            <person name="Unkles S.E."/>
            <person name="van de Wiele N."/>
            <person name="van Rossen-Uffink D."/>
            <person name="Oliveira J.V."/>
            <person name="Vesth T.C."/>
            <person name="Visser J."/>
            <person name="Yu J.-H."/>
            <person name="Zhou M."/>
            <person name="Andersen M.R."/>
            <person name="Archer D.B."/>
            <person name="Baker S.E."/>
            <person name="Benoit I."/>
            <person name="Brakhage A.A."/>
            <person name="Braus G.H."/>
            <person name="Fischer R."/>
            <person name="Frisvad J.C."/>
            <person name="Goldman G.H."/>
            <person name="Houbraken J."/>
            <person name="Oakley B."/>
            <person name="Pocsi I."/>
            <person name="Scazzocchio C."/>
            <person name="Seiboth B."/>
            <person name="vanKuyk P.A."/>
            <person name="Wortman J."/>
            <person name="Dyer P.S."/>
            <person name="Grigoriev I.V."/>
        </authorList>
    </citation>
    <scope>NUCLEOTIDE SEQUENCE [LARGE SCALE GENOMIC DNA]</scope>
    <source>
        <strain evidence="3">DTO 134E9</strain>
    </source>
</reference>
<dbReference type="GeneID" id="63748099"/>
<keyword evidence="1" id="KW-0732">Signal</keyword>
<dbReference type="RefSeq" id="XP_040693805.1">
    <property type="nucleotide sequence ID" value="XM_040832251.1"/>
</dbReference>
<sequence length="138" mass="14906">MKASILLLAAAAGVALAQPTSLNERADSVCQSGNGNPLEPTPACCYTVPWTAEHYPHSVCMARKFIPVTQRYLVGDQPLLTCIEQTASSSKTTEEFKESCHKINAKAQPRCCPKALIAKNENENIGDDLLCSDPKTVE</sequence>
<proteinExistence type="predicted"/>
<feature type="signal peptide" evidence="1">
    <location>
        <begin position="1"/>
        <end position="17"/>
    </location>
</feature>